<dbReference type="PANTHER" id="PTHR33090">
    <property type="entry name" value="DUF3774 DOMAIN PROTEIN-RELATED"/>
    <property type="match status" value="1"/>
</dbReference>
<dbReference type="InterPro" id="IPR022251">
    <property type="entry name" value="DUF3774_wound-induced"/>
</dbReference>
<keyword evidence="2" id="KW-1185">Reference proteome</keyword>
<evidence type="ECO:0000313" key="1">
    <source>
        <dbReference type="EMBL" id="KAK9222276.1"/>
    </source>
</evidence>
<reference evidence="1 2" key="1">
    <citation type="submission" date="2024-05" db="EMBL/GenBank/DDBJ databases">
        <title>Haplotype-resolved chromosome-level genome assembly of Huyou (Citrus changshanensis).</title>
        <authorList>
            <person name="Miao C."/>
            <person name="Chen W."/>
            <person name="Wu Y."/>
            <person name="Wang L."/>
            <person name="Zhao S."/>
            <person name="Grierson D."/>
            <person name="Xu C."/>
            <person name="Chen K."/>
        </authorList>
    </citation>
    <scope>NUCLEOTIDE SEQUENCE [LARGE SCALE GENOMIC DNA]</scope>
    <source>
        <strain evidence="1">01-14</strain>
        <tissue evidence="1">Leaf</tissue>
    </source>
</reference>
<dbReference type="AlphaFoldDB" id="A0AAP0MUP1"/>
<proteinExistence type="predicted"/>
<evidence type="ECO:0000313" key="2">
    <source>
        <dbReference type="Proteomes" id="UP001428341"/>
    </source>
</evidence>
<comment type="caution">
    <text evidence="1">The sequence shown here is derived from an EMBL/GenBank/DDBJ whole genome shotgun (WGS) entry which is preliminary data.</text>
</comment>
<dbReference type="EMBL" id="JBCGBO010000002">
    <property type="protein sequence ID" value="KAK9222276.1"/>
    <property type="molecule type" value="Genomic_DNA"/>
</dbReference>
<sequence length="120" mass="13327">MIRNISRELFQGIRDQAPKSDSAIKSANDSACSSKQMKIFSGKAWMVAASVGAVEALKDQGFVRRNCSLRFLKQRAETNLRSMVQANKLSLSSAMALSKVRDDKMNESVESLRKVMYSSC</sequence>
<accession>A0AAP0MUP1</accession>
<gene>
    <name evidence="1" type="ORF">WN944_010711</name>
</gene>
<dbReference type="Pfam" id="PF12609">
    <property type="entry name" value="DUF3774"/>
    <property type="match status" value="1"/>
</dbReference>
<organism evidence="1 2">
    <name type="scientific">Citrus x changshan-huyou</name>
    <dbReference type="NCBI Taxonomy" id="2935761"/>
    <lineage>
        <taxon>Eukaryota</taxon>
        <taxon>Viridiplantae</taxon>
        <taxon>Streptophyta</taxon>
        <taxon>Embryophyta</taxon>
        <taxon>Tracheophyta</taxon>
        <taxon>Spermatophyta</taxon>
        <taxon>Magnoliopsida</taxon>
        <taxon>eudicotyledons</taxon>
        <taxon>Gunneridae</taxon>
        <taxon>Pentapetalae</taxon>
        <taxon>rosids</taxon>
        <taxon>malvids</taxon>
        <taxon>Sapindales</taxon>
        <taxon>Rutaceae</taxon>
        <taxon>Aurantioideae</taxon>
        <taxon>Citrus</taxon>
    </lineage>
</organism>
<dbReference type="Proteomes" id="UP001428341">
    <property type="component" value="Unassembled WGS sequence"/>
</dbReference>
<name>A0AAP0MUP1_9ROSI</name>
<protein>
    <submittedName>
        <fullName evidence="1">Uncharacterized protein</fullName>
    </submittedName>
</protein>